<dbReference type="AlphaFoldDB" id="A0A9D4LLS5"/>
<evidence type="ECO:0000313" key="2">
    <source>
        <dbReference type="Proteomes" id="UP000828390"/>
    </source>
</evidence>
<comment type="caution">
    <text evidence="1">The sequence shown here is derived from an EMBL/GenBank/DDBJ whole genome shotgun (WGS) entry which is preliminary data.</text>
</comment>
<evidence type="ECO:0000313" key="1">
    <source>
        <dbReference type="EMBL" id="KAH3860858.1"/>
    </source>
</evidence>
<proteinExistence type="predicted"/>
<reference evidence="1" key="1">
    <citation type="journal article" date="2019" name="bioRxiv">
        <title>The Genome of the Zebra Mussel, Dreissena polymorpha: A Resource for Invasive Species Research.</title>
        <authorList>
            <person name="McCartney M.A."/>
            <person name="Auch B."/>
            <person name="Kono T."/>
            <person name="Mallez S."/>
            <person name="Zhang Y."/>
            <person name="Obille A."/>
            <person name="Becker A."/>
            <person name="Abrahante J.E."/>
            <person name="Garbe J."/>
            <person name="Badalamenti J.P."/>
            <person name="Herman A."/>
            <person name="Mangelson H."/>
            <person name="Liachko I."/>
            <person name="Sullivan S."/>
            <person name="Sone E.D."/>
            <person name="Koren S."/>
            <person name="Silverstein K.A.T."/>
            <person name="Beckman K.B."/>
            <person name="Gohl D.M."/>
        </authorList>
    </citation>
    <scope>NUCLEOTIDE SEQUENCE</scope>
    <source>
        <strain evidence="1">Duluth1</strain>
        <tissue evidence="1">Whole animal</tissue>
    </source>
</reference>
<gene>
    <name evidence="1" type="ORF">DPMN_023781</name>
</gene>
<protein>
    <submittedName>
        <fullName evidence="1">Uncharacterized protein</fullName>
    </submittedName>
</protein>
<name>A0A9D4LLS5_DREPO</name>
<dbReference type="Proteomes" id="UP000828390">
    <property type="component" value="Unassembled WGS sequence"/>
</dbReference>
<accession>A0A9D4LLS5</accession>
<keyword evidence="2" id="KW-1185">Reference proteome</keyword>
<dbReference type="EMBL" id="JAIWYP010000002">
    <property type="protein sequence ID" value="KAH3860858.1"/>
    <property type="molecule type" value="Genomic_DNA"/>
</dbReference>
<sequence length="51" mass="5935">MLTTIGLNPWHLIRPSVYPSVLFQQRPETTTDLTAENEKGLTSWLEEFEMI</sequence>
<organism evidence="1 2">
    <name type="scientific">Dreissena polymorpha</name>
    <name type="common">Zebra mussel</name>
    <name type="synonym">Mytilus polymorpha</name>
    <dbReference type="NCBI Taxonomy" id="45954"/>
    <lineage>
        <taxon>Eukaryota</taxon>
        <taxon>Metazoa</taxon>
        <taxon>Spiralia</taxon>
        <taxon>Lophotrochozoa</taxon>
        <taxon>Mollusca</taxon>
        <taxon>Bivalvia</taxon>
        <taxon>Autobranchia</taxon>
        <taxon>Heteroconchia</taxon>
        <taxon>Euheterodonta</taxon>
        <taxon>Imparidentia</taxon>
        <taxon>Neoheterodontei</taxon>
        <taxon>Myida</taxon>
        <taxon>Dreissenoidea</taxon>
        <taxon>Dreissenidae</taxon>
        <taxon>Dreissena</taxon>
    </lineage>
</organism>
<reference evidence="1" key="2">
    <citation type="submission" date="2020-11" db="EMBL/GenBank/DDBJ databases">
        <authorList>
            <person name="McCartney M.A."/>
            <person name="Auch B."/>
            <person name="Kono T."/>
            <person name="Mallez S."/>
            <person name="Becker A."/>
            <person name="Gohl D.M."/>
            <person name="Silverstein K.A.T."/>
            <person name="Koren S."/>
            <person name="Bechman K.B."/>
            <person name="Herman A."/>
            <person name="Abrahante J.E."/>
            <person name="Garbe J."/>
        </authorList>
    </citation>
    <scope>NUCLEOTIDE SEQUENCE</scope>
    <source>
        <strain evidence="1">Duluth1</strain>
        <tissue evidence="1">Whole animal</tissue>
    </source>
</reference>